<dbReference type="RefSeq" id="WP_136458229.1">
    <property type="nucleotide sequence ID" value="NZ_SRSF01000002.1"/>
</dbReference>
<comment type="catalytic activity">
    <reaction evidence="8 10">
        <text>a 2'-deoxyribonucleoside 5'-diphosphate + [thioredoxin]-disulfide + H2O = a ribonucleoside 5'-diphosphate + [thioredoxin]-dithiol</text>
        <dbReference type="Rhea" id="RHEA:23252"/>
        <dbReference type="Rhea" id="RHEA-COMP:10698"/>
        <dbReference type="Rhea" id="RHEA-COMP:10700"/>
        <dbReference type="ChEBI" id="CHEBI:15377"/>
        <dbReference type="ChEBI" id="CHEBI:29950"/>
        <dbReference type="ChEBI" id="CHEBI:50058"/>
        <dbReference type="ChEBI" id="CHEBI:57930"/>
        <dbReference type="ChEBI" id="CHEBI:73316"/>
        <dbReference type="EC" id="1.17.4.1"/>
    </reaction>
</comment>
<dbReference type="NCBIfam" id="TIGR02506">
    <property type="entry name" value="NrdE_NrdA"/>
    <property type="match status" value="1"/>
</dbReference>
<dbReference type="GO" id="GO:0005524">
    <property type="term" value="F:ATP binding"/>
    <property type="evidence" value="ECO:0007669"/>
    <property type="project" value="UniProtKB-UniRule"/>
</dbReference>
<protein>
    <recommendedName>
        <fullName evidence="2 10">Ribonucleoside-diphosphate reductase</fullName>
        <ecNumber evidence="2 10">1.17.4.1</ecNumber>
    </recommendedName>
</protein>
<dbReference type="PROSITE" id="PS51161">
    <property type="entry name" value="ATP_CONE"/>
    <property type="match status" value="1"/>
</dbReference>
<evidence type="ECO:0000256" key="2">
    <source>
        <dbReference type="ARBA" id="ARBA00012274"/>
    </source>
</evidence>
<dbReference type="GO" id="GO:0004748">
    <property type="term" value="F:ribonucleoside-diphosphate reductase activity, thioredoxin disulfide as acceptor"/>
    <property type="evidence" value="ECO:0007669"/>
    <property type="project" value="UniProtKB-EC"/>
</dbReference>
<name>A0A4S4NNU8_9BACT</name>
<evidence type="ECO:0000256" key="9">
    <source>
        <dbReference type="PROSITE-ProRule" id="PRU00492"/>
    </source>
</evidence>
<dbReference type="SUPFAM" id="SSF48168">
    <property type="entry name" value="R1 subunit of ribonucleotide reductase, N-terminal domain"/>
    <property type="match status" value="1"/>
</dbReference>
<comment type="similarity">
    <text evidence="1 10">Belongs to the ribonucleoside diphosphate reductase large chain family.</text>
</comment>
<comment type="caution">
    <text evidence="13">The sequence shown here is derived from an EMBL/GenBank/DDBJ whole genome shotgun (WGS) entry which is preliminary data.</text>
</comment>
<keyword evidence="3" id="KW-0021">Allosteric enzyme</keyword>
<evidence type="ECO:0000256" key="4">
    <source>
        <dbReference type="ARBA" id="ARBA00022741"/>
    </source>
</evidence>
<evidence type="ECO:0000256" key="5">
    <source>
        <dbReference type="ARBA" id="ARBA00022840"/>
    </source>
</evidence>
<sequence length="832" mass="93260">MQVIKRSGRREDVSFDKITARIKKLCYGLDENFVDHITVSKKVIQGLYDGVTTVELDNLAAETAASMSTVHPDYAQLAARIAISNLHKETDKSFSATMEGLYNYVDPKTGDPAGLIGDDTMQVIRDNATTLDAAIIYDRDFEFDYFGYKTLERSYLMRRDGAVVERPQHMLMRVAVGIHQDDIESAIQTYQLMSEKWFIHATPTLFNSGTPKPQMSSCFLLTMTDDSIEGIFETLRRCARISQSAGGIGLSIHNIRATGSYIKGTGGTSNGIVPMLKVFNDTARYVDQGGGKRKGAFAVYLEPWHADIFEFLELKKNHGKEEMRARDLFYALWVNDLFMQRVKEDGEWSLFDPNEAPGLCDAHSGEFEALYHQYEQEGRARKVVKAQELWFAVLDSQIETGTPYILYKDAANRKSNQQNLGTIRSSNLCTEIMEYTSPDEVAVCNLASLALPKYVNEETREYDLDKLVEVTRVVTRNLNKVIDRNYYPIEEARNSNMRHRPIGLGVQGLADAFIMLRMPFDSDEARQLNKDIFEAIYFAACTESIALAKKDGHYESYPGSPASKGELQFDLWGVTPSDRWDWAGLKQDLAKYGMRNSLLVAPMPTASTSQILGNNECFEPYSSNMYTRRTLSGEFVVVNKHLLHDLIGLGLWNNGMRNRLMQSNGSIQDFDDVPQYLRDLYKTVWEISQKIVIDMAADRGAFVCQSQSMNLFVENVNFGKLSSMHFYAWQKGLKTGMYYLRTKAARDAIKFTVDKDQLVKQSDDGDGQVKQGARSESSAPAKMTGGVPQPRQDSGTATAVSAGGFEELSAEQTAQVGKTCSLDDPDCVACSA</sequence>
<evidence type="ECO:0000256" key="1">
    <source>
        <dbReference type="ARBA" id="ARBA00010406"/>
    </source>
</evidence>
<dbReference type="InterPro" id="IPR013346">
    <property type="entry name" value="NrdE_NrdA_C"/>
</dbReference>
<dbReference type="EMBL" id="SRSF01000002">
    <property type="protein sequence ID" value="THH40707.1"/>
    <property type="molecule type" value="Genomic_DNA"/>
</dbReference>
<feature type="domain" description="ATP-cone" evidence="12">
    <location>
        <begin position="1"/>
        <end position="92"/>
    </location>
</feature>
<dbReference type="Pfam" id="PF02867">
    <property type="entry name" value="Ribonuc_red_lgC"/>
    <property type="match status" value="1"/>
</dbReference>
<comment type="function">
    <text evidence="10">Provides the precursors necessary for DNA synthesis. Catalyzes the biosynthesis of deoxyribonucleotides from the corresponding ribonucleotides.</text>
</comment>
<dbReference type="InterPro" id="IPR000788">
    <property type="entry name" value="RNR_lg_C"/>
</dbReference>
<dbReference type="OrthoDB" id="9762933at2"/>
<reference evidence="13 14" key="1">
    <citation type="submission" date="2019-04" db="EMBL/GenBank/DDBJ databases">
        <title>Lewinella litorea sp. nov., isolated from a marine sand.</title>
        <authorList>
            <person name="Yoon J.-H."/>
        </authorList>
    </citation>
    <scope>NUCLEOTIDE SEQUENCE [LARGE SCALE GENOMIC DNA]</scope>
    <source>
        <strain evidence="13 14">HSMS-39</strain>
    </source>
</reference>
<evidence type="ECO:0000259" key="12">
    <source>
        <dbReference type="PROSITE" id="PS51161"/>
    </source>
</evidence>
<dbReference type="InterPro" id="IPR008926">
    <property type="entry name" value="RNR_R1-su_N"/>
</dbReference>
<accession>A0A4S4NNU8</accession>
<dbReference type="EC" id="1.17.4.1" evidence="2 10"/>
<evidence type="ECO:0000256" key="3">
    <source>
        <dbReference type="ARBA" id="ARBA00022533"/>
    </source>
</evidence>
<keyword evidence="4 9" id="KW-0547">Nucleotide-binding</keyword>
<evidence type="ECO:0000256" key="7">
    <source>
        <dbReference type="ARBA" id="ARBA00023116"/>
    </source>
</evidence>
<keyword evidence="7 10" id="KW-0215">Deoxyribonucleotide synthesis</keyword>
<dbReference type="Pfam" id="PF03477">
    <property type="entry name" value="ATP-cone"/>
    <property type="match status" value="1"/>
</dbReference>
<organism evidence="13 14">
    <name type="scientific">Neolewinella litorea</name>
    <dbReference type="NCBI Taxonomy" id="2562452"/>
    <lineage>
        <taxon>Bacteria</taxon>
        <taxon>Pseudomonadati</taxon>
        <taxon>Bacteroidota</taxon>
        <taxon>Saprospiria</taxon>
        <taxon>Saprospirales</taxon>
        <taxon>Lewinellaceae</taxon>
        <taxon>Neolewinella</taxon>
    </lineage>
</organism>
<dbReference type="PANTHER" id="PTHR11573:SF6">
    <property type="entry name" value="RIBONUCLEOSIDE-DIPHOSPHATE REDUCTASE LARGE SUBUNIT"/>
    <property type="match status" value="1"/>
</dbReference>
<dbReference type="PANTHER" id="PTHR11573">
    <property type="entry name" value="RIBONUCLEOSIDE-DIPHOSPHATE REDUCTASE LARGE CHAIN"/>
    <property type="match status" value="1"/>
</dbReference>
<dbReference type="CDD" id="cd01679">
    <property type="entry name" value="RNR_I"/>
    <property type="match status" value="1"/>
</dbReference>
<evidence type="ECO:0000256" key="6">
    <source>
        <dbReference type="ARBA" id="ARBA00023002"/>
    </source>
</evidence>
<evidence type="ECO:0000256" key="10">
    <source>
        <dbReference type="RuleBase" id="RU003410"/>
    </source>
</evidence>
<keyword evidence="14" id="KW-1185">Reference proteome</keyword>
<dbReference type="UniPathway" id="UPA00326"/>
<dbReference type="AlphaFoldDB" id="A0A4S4NNU8"/>
<dbReference type="InterPro" id="IPR005144">
    <property type="entry name" value="ATP-cone_dom"/>
</dbReference>
<dbReference type="PRINTS" id="PR01183">
    <property type="entry name" value="RIBORDTASEM1"/>
</dbReference>
<dbReference type="Proteomes" id="UP000308528">
    <property type="component" value="Unassembled WGS sequence"/>
</dbReference>
<dbReference type="SUPFAM" id="SSF51998">
    <property type="entry name" value="PFL-like glycyl radical enzymes"/>
    <property type="match status" value="1"/>
</dbReference>
<evidence type="ECO:0000313" key="14">
    <source>
        <dbReference type="Proteomes" id="UP000308528"/>
    </source>
</evidence>
<dbReference type="FunFam" id="3.20.70.20:FF:000010">
    <property type="entry name" value="Ribonucleoside-diphosphate reductase"/>
    <property type="match status" value="1"/>
</dbReference>
<feature type="region of interest" description="Disordered" evidence="11">
    <location>
        <begin position="761"/>
        <end position="804"/>
    </location>
</feature>
<keyword evidence="5 9" id="KW-0067">ATP-binding</keyword>
<keyword evidence="6 10" id="KW-0560">Oxidoreductase</keyword>
<evidence type="ECO:0000313" key="13">
    <source>
        <dbReference type="EMBL" id="THH40707.1"/>
    </source>
</evidence>
<dbReference type="PROSITE" id="PS00089">
    <property type="entry name" value="RIBORED_LARGE"/>
    <property type="match status" value="1"/>
</dbReference>
<evidence type="ECO:0000256" key="11">
    <source>
        <dbReference type="SAM" id="MobiDB-lite"/>
    </source>
</evidence>
<dbReference type="GO" id="GO:0009263">
    <property type="term" value="P:deoxyribonucleotide biosynthetic process"/>
    <property type="evidence" value="ECO:0007669"/>
    <property type="project" value="UniProtKB-KW"/>
</dbReference>
<proteinExistence type="inferred from homology"/>
<evidence type="ECO:0000256" key="8">
    <source>
        <dbReference type="ARBA" id="ARBA00047754"/>
    </source>
</evidence>
<gene>
    <name evidence="13" type="ORF">E4021_08230</name>
</gene>
<dbReference type="Gene3D" id="3.20.70.20">
    <property type="match status" value="1"/>
</dbReference>
<dbReference type="InterPro" id="IPR039718">
    <property type="entry name" value="Rrm1"/>
</dbReference>
<dbReference type="GO" id="GO:0005971">
    <property type="term" value="C:ribonucleoside-diphosphate reductase complex"/>
    <property type="evidence" value="ECO:0007669"/>
    <property type="project" value="TreeGrafter"/>
</dbReference>
<dbReference type="InterPro" id="IPR013509">
    <property type="entry name" value="RNR_lsu_N"/>
</dbReference>
<dbReference type="Pfam" id="PF00317">
    <property type="entry name" value="Ribonuc_red_lgN"/>
    <property type="match status" value="1"/>
</dbReference>